<feature type="region of interest" description="Disordered" evidence="1">
    <location>
        <begin position="22"/>
        <end position="41"/>
    </location>
</feature>
<sequence length="699" mass="83459">MKNCSQNLSQSGLYLQQYQLKQMQQQQNNQNQSTSPSLQNRRKSWFQQKTENNDIKYTKQNPENIQQNKSTNIIQNNIDKENNFFSQPYLKQNIQTDTNQFNYQILNKNYVANQNQNQNSYYQTEKKQKQQYQQQIHPLQHTLDSALKRAVKQSNKFFKPYNDNSPKHDKNYEHNYKYNKTFSNKDHSLSRKKSTPLLKNQQNTSYQNIHATSQSRKKSQSPWENLHKGLSSYQKSPISSYKRQQSKSPSYNRDPLNDLSNQKQLQYQQWLLEQEKRIDYINEVITNIQTRNFLKKNFFSYEQNDFKNAPNWGMINSYYFIDLVIEEFPDVLKDHQINQEIIKQIREKLVKLISKPEDFSNINENFQQYQNNTNNSIEFQNKYQTPKNNYNNQSTSSKNKQNNPIIYFVDLQKLQIFTKNTGLLGIILQVLKEFNDEEKNKIQDVKNSQQTVFNSIQRESLVCLENQNLTMILQKQDKKNIQNILQEFMESMYKEMENELYKKFNYEMSQKNPNFINIENQEDDNNNQTIQTQKPKNSQKEVQGIIDKQTNKTKNEVYDPSNVVETQEDDDDGNQSDQKKTILKDNQFISIQDYNGKNNSQNKNFEHKKNKSKITMPRELQTNQDQKSPFRKNNKIIDTQSTLIQMVSQLIECIDSAQLYENDFLLQELQQENQKKNHIFNKQLPSDKHDRFITDILRL</sequence>
<protein>
    <submittedName>
        <fullName evidence="2">Uncharacterized protein</fullName>
    </submittedName>
</protein>
<proteinExistence type="predicted"/>
<feature type="compositionally biased region" description="Polar residues" evidence="1">
    <location>
        <begin position="593"/>
        <end position="603"/>
    </location>
</feature>
<accession>A0A0V0R2V7</accession>
<dbReference type="AlphaFoldDB" id="A0A0V0R2V7"/>
<feature type="region of interest" description="Disordered" evidence="1">
    <location>
        <begin position="517"/>
        <end position="583"/>
    </location>
</feature>
<feature type="region of interest" description="Disordered" evidence="1">
    <location>
        <begin position="593"/>
        <end position="612"/>
    </location>
</feature>
<gene>
    <name evidence="2" type="ORF">PPERSA_08951</name>
</gene>
<feature type="region of interest" description="Disordered" evidence="1">
    <location>
        <begin position="181"/>
        <end position="259"/>
    </location>
</feature>
<dbReference type="Proteomes" id="UP000054937">
    <property type="component" value="Unassembled WGS sequence"/>
</dbReference>
<dbReference type="InParanoid" id="A0A0V0R2V7"/>
<keyword evidence="3" id="KW-1185">Reference proteome</keyword>
<reference evidence="2 3" key="1">
    <citation type="journal article" date="2015" name="Sci. Rep.">
        <title>Genome of the facultative scuticociliatosis pathogen Pseudocohnilembus persalinus provides insight into its virulence through horizontal gene transfer.</title>
        <authorList>
            <person name="Xiong J."/>
            <person name="Wang G."/>
            <person name="Cheng J."/>
            <person name="Tian M."/>
            <person name="Pan X."/>
            <person name="Warren A."/>
            <person name="Jiang C."/>
            <person name="Yuan D."/>
            <person name="Miao W."/>
        </authorList>
    </citation>
    <scope>NUCLEOTIDE SEQUENCE [LARGE SCALE GENOMIC DNA]</scope>
    <source>
        <strain evidence="2">36N120E</strain>
    </source>
</reference>
<name>A0A0V0R2V7_PSEPJ</name>
<organism evidence="2 3">
    <name type="scientific">Pseudocohnilembus persalinus</name>
    <name type="common">Ciliate</name>
    <dbReference type="NCBI Taxonomy" id="266149"/>
    <lineage>
        <taxon>Eukaryota</taxon>
        <taxon>Sar</taxon>
        <taxon>Alveolata</taxon>
        <taxon>Ciliophora</taxon>
        <taxon>Intramacronucleata</taxon>
        <taxon>Oligohymenophorea</taxon>
        <taxon>Scuticociliatia</taxon>
        <taxon>Philasterida</taxon>
        <taxon>Pseudocohnilembidae</taxon>
        <taxon>Pseudocohnilembus</taxon>
    </lineage>
</organism>
<feature type="compositionally biased region" description="Polar residues" evidence="1">
    <location>
        <begin position="197"/>
        <end position="214"/>
    </location>
</feature>
<feature type="compositionally biased region" description="Polar residues" evidence="1">
    <location>
        <begin position="231"/>
        <end position="251"/>
    </location>
</feature>
<dbReference type="EMBL" id="LDAU01000057">
    <property type="protein sequence ID" value="KRX08847.1"/>
    <property type="molecule type" value="Genomic_DNA"/>
</dbReference>
<comment type="caution">
    <text evidence="2">The sequence shown here is derived from an EMBL/GenBank/DDBJ whole genome shotgun (WGS) entry which is preliminary data.</text>
</comment>
<dbReference type="OrthoDB" id="10691939at2759"/>
<evidence type="ECO:0000313" key="3">
    <source>
        <dbReference type="Proteomes" id="UP000054937"/>
    </source>
</evidence>
<evidence type="ECO:0000256" key="1">
    <source>
        <dbReference type="SAM" id="MobiDB-lite"/>
    </source>
</evidence>
<evidence type="ECO:0000313" key="2">
    <source>
        <dbReference type="EMBL" id="KRX08847.1"/>
    </source>
</evidence>
<feature type="compositionally biased region" description="Low complexity" evidence="1">
    <location>
        <begin position="22"/>
        <end position="39"/>
    </location>
</feature>